<accession>A0A6V6YYX2</accession>
<protein>
    <recommendedName>
        <fullName evidence="4">Beta-barrel porin-2, OmpL-like. bbp2</fullName>
    </recommendedName>
</protein>
<evidence type="ECO:0000256" key="1">
    <source>
        <dbReference type="SAM" id="SignalP"/>
    </source>
</evidence>
<dbReference type="InterPro" id="IPR023614">
    <property type="entry name" value="Porin_dom_sf"/>
</dbReference>
<gene>
    <name evidence="2" type="ORF">FLAT13_02310</name>
</gene>
<dbReference type="EMBL" id="CAIJDP010000068">
    <property type="protein sequence ID" value="CAD0004519.1"/>
    <property type="molecule type" value="Genomic_DNA"/>
</dbReference>
<dbReference type="Pfam" id="PF07642">
    <property type="entry name" value="BBP2"/>
    <property type="match status" value="1"/>
</dbReference>
<dbReference type="Gene3D" id="2.40.160.10">
    <property type="entry name" value="Porin"/>
    <property type="match status" value="1"/>
</dbReference>
<dbReference type="RefSeq" id="WP_078226172.1">
    <property type="nucleotide sequence ID" value="NZ_CAIJDP010000068.1"/>
</dbReference>
<dbReference type="SUPFAM" id="SSF56935">
    <property type="entry name" value="Porins"/>
    <property type="match status" value="1"/>
</dbReference>
<feature type="signal peptide" evidence="1">
    <location>
        <begin position="1"/>
        <end position="19"/>
    </location>
</feature>
<sequence length="352" mass="37886">MKKVLFILSLALTTSFAFAQDDTPETTPLEISGSGDVYYKYDFAKVPNIPTSFATDQNSVSLGMLDIALKKKIKNISFVGEVSFGPRGQRQSIPNEPGVVFDQNGDIIPNVGTSGESFHIQNLYATYAVSDKLSLTAGYMGTFIGYEVISPVGNFHYSTSYLFTNGPFQNAGVKANYAITEKFGAMVGLFNDSWNSYKADSQKGLNAVGGQLSYVTDKASAYLNFMDGSVSGTIVDLTATFQLTDKFKLGLNAADFSNEGDVGYTGAALYPSYAISDAFALGLRGEYFKYKEGSGDTSVTAFTLSGNYKINGLTIIPEFRLDSNSDEVLFVDSDLAPAKSASQVLLALVYGF</sequence>
<feature type="chain" id="PRO_5028084181" description="Beta-barrel porin-2, OmpL-like. bbp2" evidence="1">
    <location>
        <begin position="20"/>
        <end position="352"/>
    </location>
</feature>
<organism evidence="2 3">
    <name type="scientific">Flavobacterium salmonis</name>
    <dbReference type="NCBI Taxonomy" id="2654844"/>
    <lineage>
        <taxon>Bacteria</taxon>
        <taxon>Pseudomonadati</taxon>
        <taxon>Bacteroidota</taxon>
        <taxon>Flavobacteriia</taxon>
        <taxon>Flavobacteriales</taxon>
        <taxon>Flavobacteriaceae</taxon>
        <taxon>Flavobacterium</taxon>
    </lineage>
</organism>
<comment type="caution">
    <text evidence="2">The sequence shown here is derived from an EMBL/GenBank/DDBJ whole genome shotgun (WGS) entry which is preliminary data.</text>
</comment>
<dbReference type="InterPro" id="IPR011486">
    <property type="entry name" value="BBP2"/>
</dbReference>
<keyword evidence="3" id="KW-1185">Reference proteome</keyword>
<dbReference type="AlphaFoldDB" id="A0A6V6YYX2"/>
<dbReference type="Proteomes" id="UP000530060">
    <property type="component" value="Unassembled WGS sequence"/>
</dbReference>
<keyword evidence="1" id="KW-0732">Signal</keyword>
<evidence type="ECO:0008006" key="4">
    <source>
        <dbReference type="Google" id="ProtNLM"/>
    </source>
</evidence>
<proteinExistence type="predicted"/>
<evidence type="ECO:0000313" key="3">
    <source>
        <dbReference type="Proteomes" id="UP000530060"/>
    </source>
</evidence>
<evidence type="ECO:0000313" key="2">
    <source>
        <dbReference type="EMBL" id="CAD0004519.1"/>
    </source>
</evidence>
<name>A0A6V6YYX2_9FLAO</name>
<reference evidence="2 3" key="1">
    <citation type="submission" date="2020-06" db="EMBL/GenBank/DDBJ databases">
        <authorList>
            <person name="Criscuolo A."/>
        </authorList>
    </citation>
    <scope>NUCLEOTIDE SEQUENCE [LARGE SCALE GENOMIC DNA]</scope>
    <source>
        <strain evidence="3">CIP 111411</strain>
    </source>
</reference>